<dbReference type="EMBL" id="LC066375">
    <property type="protein sequence ID" value="BAT27792.1"/>
    <property type="molecule type" value="Genomic_DNA"/>
</dbReference>
<dbReference type="PIRSF" id="PIRSF032131">
    <property type="entry name" value="UCP032131"/>
    <property type="match status" value="1"/>
</dbReference>
<protein>
    <submittedName>
        <fullName evidence="1">Uncharacterized protein</fullName>
    </submittedName>
</protein>
<reference evidence="1" key="1">
    <citation type="journal article" date="2015" name="Proc. Natl. Acad. Sci. U.S.A.">
        <title>Bacterial clade with the ribosomal RNA operon on a small plasmid rather than the chromosome.</title>
        <authorList>
            <person name="Anda M."/>
            <person name="Ohtsubo Y."/>
            <person name="Okubo T."/>
            <person name="Sugawara M."/>
            <person name="Nagata Y."/>
            <person name="Tsuda M."/>
            <person name="Minamisawa K."/>
            <person name="Mitsui H."/>
        </authorList>
    </citation>
    <scope>NUCLEOTIDE SEQUENCE</scope>
    <source>
        <strain evidence="1">JCM 14755</strain>
    </source>
</reference>
<organism evidence="1">
    <name type="scientific">Aureimonas frigidaquae</name>
    <dbReference type="NCBI Taxonomy" id="424757"/>
    <lineage>
        <taxon>Bacteria</taxon>
        <taxon>Pseudomonadati</taxon>
        <taxon>Pseudomonadota</taxon>
        <taxon>Alphaproteobacteria</taxon>
        <taxon>Hyphomicrobiales</taxon>
        <taxon>Aurantimonadaceae</taxon>
        <taxon>Aureimonas</taxon>
    </lineage>
</organism>
<proteinExistence type="predicted"/>
<accession>A0A0P0Z264</accession>
<sequence>MIHYALRCRGCSHGFDGWFRSAQDYDTQSQRGLVACPSCGAGAVEKALMAPAVGRPMGSPDGDAPATKGADSVALADPRAAEVVKTFHAFVRALRSNSDYVGPRFAEEARRIHFGEAEPRGIYGEASGDEVKALLDDGVPALPLPRLPEDGN</sequence>
<evidence type="ECO:0000313" key="1">
    <source>
        <dbReference type="EMBL" id="BAT27792.1"/>
    </source>
</evidence>
<dbReference type="Pfam" id="PF06676">
    <property type="entry name" value="DUF1178"/>
    <property type="match status" value="1"/>
</dbReference>
<dbReference type="RefSeq" id="WP_062226803.1">
    <property type="nucleotide sequence ID" value="NZ_BBWR01000003.1"/>
</dbReference>
<dbReference type="InterPro" id="IPR009562">
    <property type="entry name" value="DUF1178"/>
</dbReference>
<name>A0A0P0Z264_9HYPH</name>
<dbReference type="OrthoDB" id="9799894at2"/>
<dbReference type="AlphaFoldDB" id="A0A0P0Z264"/>